<dbReference type="Pfam" id="PF07724">
    <property type="entry name" value="AAA_2"/>
    <property type="match status" value="1"/>
</dbReference>
<dbReference type="InterPro" id="IPR050052">
    <property type="entry name" value="ATP-dep_Clp_protease_ClpX"/>
</dbReference>
<sequence length="590" mass="64432">MRSVRSSLTIGRLAIQPKTTNIRAGLVYILATQPCNSAITNGNNRHFHLSHVCDKSKDTTTGSDGGNNNKGGDGNGGKKKNTLSCPKCGDPCTNVETFVSSTRFVKCEKCHHFFVVLSEVDSKKTIKEDARQGQRKPPPPPKKIMEYLDRHVVGQDMAKKVLSVAVYNHYKRIYHNLPAPTPAANSQQMETVGRNDLLHISGIGHTMMSSTPTEVPRPPPIPPQNHHPGSELLEKQTHDLKLEKSNILMLGPTGSGKTLLAQTIAKCLDVPFAICDCTTLTQAGYVGEDIESVIAKLLQDANYSVERAQTGIVFLDEVDKIGAVPGIHQLRDVGGEGVQQGMLKMLEGTIVNVPEKNSPRKLRGETVQVDTTNILFVASGAYTGLDRLVARRLNEKYLGFGMPASSSEGRRAAQASAAPMDDDQKERDANLRKVQARDLVEFGMIPEFVGRFPVLVPFHSLDVDMLVRILTEPRNALVPQYRALLGMDQVDLTFTPEALKAIATLAQERQTGARGLRAIMETLLLDVMFEVPGSDVKTVHITEESVGGGSPIYMRREAESDKSPSTDPNSTTPSPASTSEEEETKVRVKQ</sequence>
<evidence type="ECO:0000256" key="1">
    <source>
        <dbReference type="ARBA" id="ARBA00022723"/>
    </source>
</evidence>
<feature type="region of interest" description="Disordered" evidence="6">
    <location>
        <begin position="405"/>
        <end position="429"/>
    </location>
</feature>
<dbReference type="InterPro" id="IPR059188">
    <property type="entry name" value="Znf_CLPX-like"/>
</dbReference>
<dbReference type="Pfam" id="PF10431">
    <property type="entry name" value="ClpB_D2-small"/>
    <property type="match status" value="1"/>
</dbReference>
<keyword evidence="3" id="KW-0862">Zinc</keyword>
<dbReference type="GO" id="GO:0016887">
    <property type="term" value="F:ATP hydrolysis activity"/>
    <property type="evidence" value="ECO:0007669"/>
    <property type="project" value="InterPro"/>
</dbReference>
<dbReference type="FunFam" id="3.40.50.300:FF:000378">
    <property type="entry name" value="ATP-dependent Clp protease ATP-binding subunit clpX-like, mitochondrial"/>
    <property type="match status" value="1"/>
</dbReference>
<evidence type="ECO:0000256" key="2">
    <source>
        <dbReference type="ARBA" id="ARBA00022741"/>
    </source>
</evidence>
<dbReference type="PANTHER" id="PTHR48102:SF7">
    <property type="entry name" value="ATP-DEPENDENT CLP PROTEASE ATP-BINDING SUBUNIT CLPX-LIKE, MITOCHONDRIAL"/>
    <property type="match status" value="1"/>
</dbReference>
<organism evidence="8">
    <name type="scientific">Culicoides sonorensis</name>
    <name type="common">Biting midge</name>
    <dbReference type="NCBI Taxonomy" id="179676"/>
    <lineage>
        <taxon>Eukaryota</taxon>
        <taxon>Metazoa</taxon>
        <taxon>Ecdysozoa</taxon>
        <taxon>Arthropoda</taxon>
        <taxon>Hexapoda</taxon>
        <taxon>Insecta</taxon>
        <taxon>Pterygota</taxon>
        <taxon>Neoptera</taxon>
        <taxon>Endopterygota</taxon>
        <taxon>Diptera</taxon>
        <taxon>Nematocera</taxon>
        <taxon>Chironomoidea</taxon>
        <taxon>Ceratopogonidae</taxon>
        <taxon>Ceratopogoninae</taxon>
        <taxon>Culicoides</taxon>
        <taxon>Monoculicoides</taxon>
    </lineage>
</organism>
<dbReference type="EMBL" id="UFQT01000755">
    <property type="protein sequence ID" value="SSX26992.1"/>
    <property type="molecule type" value="Genomic_DNA"/>
</dbReference>
<dbReference type="PANTHER" id="PTHR48102">
    <property type="entry name" value="ATP-DEPENDENT CLP PROTEASE ATP-BINDING SUBUNIT CLPX-LIKE, MITOCHONDRIAL-RELATED"/>
    <property type="match status" value="1"/>
</dbReference>
<dbReference type="Gene3D" id="3.40.50.300">
    <property type="entry name" value="P-loop containing nucleotide triphosphate hydrolases"/>
    <property type="match status" value="1"/>
</dbReference>
<dbReference type="NCBIfam" id="TIGR00382">
    <property type="entry name" value="clpX"/>
    <property type="match status" value="1"/>
</dbReference>
<dbReference type="InterPro" id="IPR003593">
    <property type="entry name" value="AAA+_ATPase"/>
</dbReference>
<dbReference type="GO" id="GO:0005759">
    <property type="term" value="C:mitochondrial matrix"/>
    <property type="evidence" value="ECO:0007669"/>
    <property type="project" value="TreeGrafter"/>
</dbReference>
<dbReference type="AlphaFoldDB" id="A0A336M9H8"/>
<keyword evidence="4" id="KW-0067">ATP-binding</keyword>
<dbReference type="Pfam" id="PF26040">
    <property type="entry name" value="Zn_ribbon_CLPX_N"/>
    <property type="match status" value="1"/>
</dbReference>
<reference evidence="8" key="1">
    <citation type="submission" date="2018-07" db="EMBL/GenBank/DDBJ databases">
        <authorList>
            <person name="Quirk P.G."/>
            <person name="Krulwich T.A."/>
        </authorList>
    </citation>
    <scope>NUCLEOTIDE SEQUENCE</scope>
</reference>
<evidence type="ECO:0000256" key="5">
    <source>
        <dbReference type="ARBA" id="ARBA00023186"/>
    </source>
</evidence>
<dbReference type="GO" id="GO:0005524">
    <property type="term" value="F:ATP binding"/>
    <property type="evidence" value="ECO:0007669"/>
    <property type="project" value="UniProtKB-KW"/>
</dbReference>
<dbReference type="GO" id="GO:0051082">
    <property type="term" value="F:unfolded protein binding"/>
    <property type="evidence" value="ECO:0007669"/>
    <property type="project" value="InterPro"/>
</dbReference>
<dbReference type="GO" id="GO:0008270">
    <property type="term" value="F:zinc ion binding"/>
    <property type="evidence" value="ECO:0007669"/>
    <property type="project" value="InterPro"/>
</dbReference>
<dbReference type="GO" id="GO:0051603">
    <property type="term" value="P:proteolysis involved in protein catabolic process"/>
    <property type="evidence" value="ECO:0007669"/>
    <property type="project" value="TreeGrafter"/>
</dbReference>
<dbReference type="SMART" id="SM01086">
    <property type="entry name" value="ClpB_D2-small"/>
    <property type="match status" value="1"/>
</dbReference>
<dbReference type="FunFam" id="1.10.8.60:FF:000002">
    <property type="entry name" value="ATP-dependent Clp protease ATP-binding subunit ClpX"/>
    <property type="match status" value="1"/>
</dbReference>
<dbReference type="CDD" id="cd19497">
    <property type="entry name" value="RecA-like_ClpX"/>
    <property type="match status" value="1"/>
</dbReference>
<dbReference type="VEuPathDB" id="VectorBase:CSON014063"/>
<dbReference type="InterPro" id="IPR004487">
    <property type="entry name" value="Clp_protease_ATP-bd_su_ClpX"/>
</dbReference>
<protein>
    <submittedName>
        <fullName evidence="8">CSON014063 protein</fullName>
    </submittedName>
</protein>
<dbReference type="SMART" id="SM00382">
    <property type="entry name" value="AAA"/>
    <property type="match status" value="1"/>
</dbReference>
<proteinExistence type="predicted"/>
<keyword evidence="2" id="KW-0547">Nucleotide-binding</keyword>
<evidence type="ECO:0000256" key="3">
    <source>
        <dbReference type="ARBA" id="ARBA00022833"/>
    </source>
</evidence>
<dbReference type="SUPFAM" id="SSF52540">
    <property type="entry name" value="P-loop containing nucleoside triphosphate hydrolases"/>
    <property type="match status" value="1"/>
</dbReference>
<name>A0A336M9H8_CULSO</name>
<feature type="compositionally biased region" description="Basic and acidic residues" evidence="6">
    <location>
        <begin position="554"/>
        <end position="564"/>
    </location>
</feature>
<feature type="region of interest" description="Disordered" evidence="6">
    <location>
        <begin position="209"/>
        <end position="231"/>
    </location>
</feature>
<gene>
    <name evidence="8" type="primary">CSON014063</name>
</gene>
<evidence type="ECO:0000313" key="8">
    <source>
        <dbReference type="EMBL" id="SSX26992.1"/>
    </source>
</evidence>
<dbReference type="InterPro" id="IPR059067">
    <property type="entry name" value="Znf_ribbon_CLPX-like"/>
</dbReference>
<dbReference type="GO" id="GO:0140662">
    <property type="term" value="F:ATP-dependent protein folding chaperone"/>
    <property type="evidence" value="ECO:0007669"/>
    <property type="project" value="InterPro"/>
</dbReference>
<evidence type="ECO:0000256" key="4">
    <source>
        <dbReference type="ARBA" id="ARBA00022840"/>
    </source>
</evidence>
<feature type="region of interest" description="Disordered" evidence="6">
    <location>
        <begin position="57"/>
        <end position="79"/>
    </location>
</feature>
<feature type="region of interest" description="Disordered" evidence="6">
    <location>
        <begin position="547"/>
        <end position="590"/>
    </location>
</feature>
<dbReference type="OMA" id="HRSDFTN"/>
<dbReference type="GO" id="GO:0046983">
    <property type="term" value="F:protein dimerization activity"/>
    <property type="evidence" value="ECO:0007669"/>
    <property type="project" value="InterPro"/>
</dbReference>
<dbReference type="InterPro" id="IPR019489">
    <property type="entry name" value="Clp_ATPase_C"/>
</dbReference>
<dbReference type="InterPro" id="IPR003959">
    <property type="entry name" value="ATPase_AAA_core"/>
</dbReference>
<keyword evidence="5" id="KW-0143">Chaperone</keyword>
<keyword evidence="1" id="KW-0479">Metal-binding</keyword>
<evidence type="ECO:0000256" key="6">
    <source>
        <dbReference type="SAM" id="MobiDB-lite"/>
    </source>
</evidence>
<dbReference type="Gene3D" id="1.10.8.60">
    <property type="match status" value="1"/>
</dbReference>
<dbReference type="InterPro" id="IPR027417">
    <property type="entry name" value="P-loop_NTPase"/>
</dbReference>
<feature type="compositionally biased region" description="Gly residues" evidence="6">
    <location>
        <begin position="63"/>
        <end position="75"/>
    </location>
</feature>
<feature type="domain" description="ClpX-type ZB" evidence="7">
    <location>
        <begin position="73"/>
        <end position="126"/>
    </location>
</feature>
<feature type="compositionally biased region" description="Low complexity" evidence="6">
    <location>
        <begin position="565"/>
        <end position="578"/>
    </location>
</feature>
<feature type="compositionally biased region" description="Pro residues" evidence="6">
    <location>
        <begin position="215"/>
        <end position="225"/>
    </location>
</feature>
<dbReference type="NCBIfam" id="NF003745">
    <property type="entry name" value="PRK05342.1"/>
    <property type="match status" value="1"/>
</dbReference>
<evidence type="ECO:0000259" key="7">
    <source>
        <dbReference type="PROSITE" id="PS51902"/>
    </source>
</evidence>
<dbReference type="PROSITE" id="PS51902">
    <property type="entry name" value="CLPX_ZB"/>
    <property type="match status" value="1"/>
</dbReference>
<accession>A0A336M9H8</accession>